<proteinExistence type="predicted"/>
<evidence type="ECO:0000256" key="6">
    <source>
        <dbReference type="SAM" id="Phobius"/>
    </source>
</evidence>
<evidence type="ECO:0000256" key="1">
    <source>
        <dbReference type="ARBA" id="ARBA00004651"/>
    </source>
</evidence>
<dbReference type="CDD" id="cd06580">
    <property type="entry name" value="TM_PBP1_transp_TpRbsC_like"/>
    <property type="match status" value="1"/>
</dbReference>
<dbReference type="RefSeq" id="WP_013119763.1">
    <property type="nucleotide sequence ID" value="NC_014152.1"/>
</dbReference>
<feature type="transmembrane region" description="Helical" evidence="6">
    <location>
        <begin position="33"/>
        <end position="55"/>
    </location>
</feature>
<dbReference type="Pfam" id="PF02653">
    <property type="entry name" value="BPD_transp_2"/>
    <property type="match status" value="1"/>
</dbReference>
<evidence type="ECO:0000256" key="2">
    <source>
        <dbReference type="ARBA" id="ARBA00022475"/>
    </source>
</evidence>
<dbReference type="PANTHER" id="PTHR43370">
    <property type="entry name" value="SUGAR ABC TRANSPORTER INTEGRAL MEMBRANE PROTEIN-RELATED"/>
    <property type="match status" value="1"/>
</dbReference>
<dbReference type="EMBL" id="CP002028">
    <property type="protein sequence ID" value="ADG81744.1"/>
    <property type="molecule type" value="Genomic_DNA"/>
</dbReference>
<dbReference type="PANTHER" id="PTHR43370:SF2">
    <property type="entry name" value="ABC TRANSPORTER PERMEASE PROTEIN"/>
    <property type="match status" value="1"/>
</dbReference>
<dbReference type="GO" id="GO:0022857">
    <property type="term" value="F:transmembrane transporter activity"/>
    <property type="evidence" value="ECO:0007669"/>
    <property type="project" value="InterPro"/>
</dbReference>
<dbReference type="STRING" id="635013.TherJR_0877"/>
<dbReference type="InterPro" id="IPR001851">
    <property type="entry name" value="ABC_transp_permease"/>
</dbReference>
<reference evidence="7 8" key="1">
    <citation type="submission" date="2010-05" db="EMBL/GenBank/DDBJ databases">
        <title>Complete sequence of Thermincola sp. JR.</title>
        <authorList>
            <consortium name="US DOE Joint Genome Institute"/>
            <person name="Lucas S."/>
            <person name="Copeland A."/>
            <person name="Lapidus A."/>
            <person name="Cheng J.-F."/>
            <person name="Bruce D."/>
            <person name="Goodwin L."/>
            <person name="Pitluck S."/>
            <person name="Chertkov O."/>
            <person name="Detter J.C."/>
            <person name="Han C."/>
            <person name="Tapia R."/>
            <person name="Land M."/>
            <person name="Hauser L."/>
            <person name="Kyrpides N."/>
            <person name="Mikhailova N."/>
            <person name="Hazen T.C."/>
            <person name="Woyke T."/>
        </authorList>
    </citation>
    <scope>NUCLEOTIDE SEQUENCE [LARGE SCALE GENOMIC DNA]</scope>
    <source>
        <strain evidence="7 8">JR</strain>
    </source>
</reference>
<evidence type="ECO:0000256" key="5">
    <source>
        <dbReference type="ARBA" id="ARBA00023136"/>
    </source>
</evidence>
<name>D5XD96_THEPJ</name>
<sequence length="316" mass="33876" precursor="true">MNEPLVVILLATAITSGTPLLFAALGEILSERVGILNLGVEGMMLVGAVSGYIVTVHTHNHWMGILAAMAAGGLMAAIHAFLAVTLRANQVVSGLALTIFGTGLSSFLGKPYIGQPVPDVFKPVVIPGLSKIPFLGPILFRHDALVYLSFLSVAVLWVLIFHTRWGLNMRAVGENPAAADSMGIPVYLTRYIYVIIGGMLAGIGGAYLSLAYAPSWIENMTVGRGWIAVALVIFAVWHPGKALIGAYIFGGVDSLGFRIQALGEQAPFLKTISPFFLQMLPYVMTIIVLIFITSETKKRRVGTPAALGLPYNREER</sequence>
<dbReference type="KEGG" id="tjr:TherJR_0877"/>
<dbReference type="eggNOG" id="COG1079">
    <property type="taxonomic scope" value="Bacteria"/>
</dbReference>
<comment type="subcellular location">
    <subcellularLocation>
        <location evidence="1">Cell membrane</location>
        <topology evidence="1">Multi-pass membrane protein</topology>
    </subcellularLocation>
</comment>
<evidence type="ECO:0000313" key="7">
    <source>
        <dbReference type="EMBL" id="ADG81744.1"/>
    </source>
</evidence>
<protein>
    <submittedName>
        <fullName evidence="7">Inner-membrane translocator</fullName>
    </submittedName>
</protein>
<dbReference type="HOGENOM" id="CLU_040769_1_1_9"/>
<keyword evidence="5 6" id="KW-0472">Membrane</keyword>
<evidence type="ECO:0000313" key="8">
    <source>
        <dbReference type="Proteomes" id="UP000002377"/>
    </source>
</evidence>
<feature type="transmembrane region" description="Helical" evidence="6">
    <location>
        <begin position="191"/>
        <end position="213"/>
    </location>
</feature>
<keyword evidence="8" id="KW-1185">Reference proteome</keyword>
<feature type="transmembrane region" description="Helical" evidence="6">
    <location>
        <begin position="225"/>
        <end position="252"/>
    </location>
</feature>
<feature type="transmembrane region" description="Helical" evidence="6">
    <location>
        <begin position="144"/>
        <end position="162"/>
    </location>
</feature>
<keyword evidence="3 6" id="KW-0812">Transmembrane</keyword>
<feature type="transmembrane region" description="Helical" evidence="6">
    <location>
        <begin position="62"/>
        <end position="84"/>
    </location>
</feature>
<keyword evidence="4 6" id="KW-1133">Transmembrane helix</keyword>
<evidence type="ECO:0000256" key="4">
    <source>
        <dbReference type="ARBA" id="ARBA00022989"/>
    </source>
</evidence>
<dbReference type="GO" id="GO:0005886">
    <property type="term" value="C:plasma membrane"/>
    <property type="evidence" value="ECO:0007669"/>
    <property type="project" value="UniProtKB-SubCell"/>
</dbReference>
<dbReference type="Proteomes" id="UP000002377">
    <property type="component" value="Chromosome"/>
</dbReference>
<organism evidence="7 8">
    <name type="scientific">Thermincola potens (strain JR)</name>
    <dbReference type="NCBI Taxonomy" id="635013"/>
    <lineage>
        <taxon>Bacteria</taxon>
        <taxon>Bacillati</taxon>
        <taxon>Bacillota</taxon>
        <taxon>Clostridia</taxon>
        <taxon>Eubacteriales</taxon>
        <taxon>Thermincolaceae</taxon>
        <taxon>Thermincola</taxon>
    </lineage>
</organism>
<keyword evidence="2" id="KW-1003">Cell membrane</keyword>
<gene>
    <name evidence="7" type="ordered locus">TherJR_0877</name>
</gene>
<accession>D5XD96</accession>
<dbReference type="AlphaFoldDB" id="D5XD96"/>
<dbReference type="OrthoDB" id="9792579at2"/>
<feature type="transmembrane region" description="Helical" evidence="6">
    <location>
        <begin position="90"/>
        <end position="108"/>
    </location>
</feature>
<feature type="transmembrane region" description="Helical" evidence="6">
    <location>
        <begin position="272"/>
        <end position="292"/>
    </location>
</feature>
<evidence type="ECO:0000256" key="3">
    <source>
        <dbReference type="ARBA" id="ARBA00022692"/>
    </source>
</evidence>